<dbReference type="STRING" id="79200.A0A162B6V5"/>
<dbReference type="Gene3D" id="2.170.150.80">
    <property type="entry name" value="NAC domain"/>
    <property type="match status" value="1"/>
</dbReference>
<evidence type="ECO:0000256" key="1">
    <source>
        <dbReference type="ARBA" id="ARBA00023015"/>
    </source>
</evidence>
<keyword evidence="3" id="KW-0804">Transcription</keyword>
<gene>
    <name evidence="6" type="ORF">DCAR_003409</name>
</gene>
<comment type="caution">
    <text evidence="6">The sequence shown here is derived from an EMBL/GenBank/DDBJ whole genome shotgun (WGS) entry which is preliminary data.</text>
</comment>
<proteinExistence type="predicted"/>
<dbReference type="Pfam" id="PF02365">
    <property type="entry name" value="NAM"/>
    <property type="match status" value="1"/>
</dbReference>
<dbReference type="InterPro" id="IPR003441">
    <property type="entry name" value="NAC-dom"/>
</dbReference>
<evidence type="ECO:0000256" key="2">
    <source>
        <dbReference type="ARBA" id="ARBA00023125"/>
    </source>
</evidence>
<dbReference type="GO" id="GO:0006355">
    <property type="term" value="P:regulation of DNA-templated transcription"/>
    <property type="evidence" value="ECO:0007669"/>
    <property type="project" value="InterPro"/>
</dbReference>
<dbReference type="SUPFAM" id="SSF101941">
    <property type="entry name" value="NAC domain"/>
    <property type="match status" value="1"/>
</dbReference>
<evidence type="ECO:0000313" key="6">
    <source>
        <dbReference type="EMBL" id="KZN10753.1"/>
    </source>
</evidence>
<evidence type="ECO:0000259" key="5">
    <source>
        <dbReference type="PROSITE" id="PS51005"/>
    </source>
</evidence>
<dbReference type="OMA" id="ERECEIN"/>
<dbReference type="PANTHER" id="PTHR31744:SF210">
    <property type="entry name" value="NAC DOMAIN-CONTAINING PROTEIN 86-LIKE"/>
    <property type="match status" value="1"/>
</dbReference>
<dbReference type="PROSITE" id="PS51005">
    <property type="entry name" value="NAC"/>
    <property type="match status" value="1"/>
</dbReference>
<organism evidence="6">
    <name type="scientific">Daucus carota subsp. sativus</name>
    <name type="common">Carrot</name>
    <dbReference type="NCBI Taxonomy" id="79200"/>
    <lineage>
        <taxon>Eukaryota</taxon>
        <taxon>Viridiplantae</taxon>
        <taxon>Streptophyta</taxon>
        <taxon>Embryophyta</taxon>
        <taxon>Tracheophyta</taxon>
        <taxon>Spermatophyta</taxon>
        <taxon>Magnoliopsida</taxon>
        <taxon>eudicotyledons</taxon>
        <taxon>Gunneridae</taxon>
        <taxon>Pentapetalae</taxon>
        <taxon>asterids</taxon>
        <taxon>campanulids</taxon>
        <taxon>Apiales</taxon>
        <taxon>Apiaceae</taxon>
        <taxon>Apioideae</taxon>
        <taxon>Scandiceae</taxon>
        <taxon>Daucinae</taxon>
        <taxon>Daucus</taxon>
        <taxon>Daucus sect. Daucus</taxon>
    </lineage>
</organism>
<dbReference type="PANTHER" id="PTHR31744">
    <property type="entry name" value="PROTEIN CUP-SHAPED COTYLEDON 2-RELATED"/>
    <property type="match status" value="1"/>
</dbReference>
<keyword evidence="4" id="KW-0539">Nucleus</keyword>
<dbReference type="AlphaFoldDB" id="A0A162B6V5"/>
<dbReference type="GO" id="GO:0003677">
    <property type="term" value="F:DNA binding"/>
    <property type="evidence" value="ECO:0007669"/>
    <property type="project" value="UniProtKB-KW"/>
</dbReference>
<evidence type="ECO:0000256" key="3">
    <source>
        <dbReference type="ARBA" id="ARBA00023163"/>
    </source>
</evidence>
<feature type="domain" description="NAC" evidence="5">
    <location>
        <begin position="1"/>
        <end position="110"/>
    </location>
</feature>
<dbReference type="EMBL" id="LNRQ01000001">
    <property type="protein sequence ID" value="KZN10753.1"/>
    <property type="molecule type" value="Genomic_DNA"/>
</dbReference>
<accession>A0A162B6V5</accession>
<name>A0A162B6V5_DAUCS</name>
<keyword evidence="2" id="KW-0238">DNA-binding</keyword>
<dbReference type="Gramene" id="KZN10753">
    <property type="protein sequence ID" value="KZN10753"/>
    <property type="gene ID" value="DCAR_003409"/>
</dbReference>
<dbReference type="InterPro" id="IPR036093">
    <property type="entry name" value="NAC_dom_sf"/>
</dbReference>
<keyword evidence="1" id="KW-0805">Transcription regulation</keyword>
<protein>
    <recommendedName>
        <fullName evidence="5">NAC domain-containing protein</fullName>
    </recommendedName>
</protein>
<evidence type="ECO:0000256" key="4">
    <source>
        <dbReference type="ARBA" id="ARBA00023242"/>
    </source>
</evidence>
<reference evidence="6" key="1">
    <citation type="journal article" date="2016" name="Nat. Genet.">
        <title>A high-quality carrot genome assembly provides new insights into carotenoid accumulation and asterid genome evolution.</title>
        <authorList>
            <person name="Iorizzo M."/>
            <person name="Ellison S."/>
            <person name="Senalik D."/>
            <person name="Zeng P."/>
            <person name="Satapoomin P."/>
            <person name="Huang J."/>
            <person name="Bowman M."/>
            <person name="Iovene M."/>
            <person name="Sanseverino W."/>
            <person name="Cavagnaro P."/>
            <person name="Yildiz M."/>
            <person name="Macko-Podgorni A."/>
            <person name="Moranska E."/>
            <person name="Grzebelus E."/>
            <person name="Grzebelus D."/>
            <person name="Ashrafi H."/>
            <person name="Zheng Z."/>
            <person name="Cheng S."/>
            <person name="Spooner D."/>
            <person name="Van Deynze A."/>
            <person name="Simon P."/>
        </authorList>
    </citation>
    <scope>NUCLEOTIDE SEQUENCE [LARGE SCALE GENOMIC DNA]</scope>
    <source>
        <tissue evidence="6">Leaf</tissue>
    </source>
</reference>
<sequence length="599" mass="67976">MMKKGKSLLPSKDLEWYFFSPRDRKYPNGSRTNRATRAGYWKATGKDRKVNSQNRAVGMKKTLVYYRGRAPHGLRSDWVMHEYRLDERECETASGLQMQDAYALCRIFKKSLVAPKVEDRNYCVTANHNSSRNIQIYSEGRGEENMDISDYAMPPLSPYTSTNNFVRHGPPHCSSSRSTADARWMQGLSDDSNPFTNPAFSDCNPGSYQPSNGVQLECARMQQGLSLPPLQVHDFPQAGFVSLNNTQPSSAMYGNTVTNHQQDILNEIISVAQVSEEMMNQNSWIKENGSAQDDFSFLNHNNQDQGMNMARSIEASGSNEQFNNQRMAENLRWVGMSGNDYEKTFLEEYKTVPIQNIPDFQRAEHEVKGETSHLYNFDDPEGNEDFSLGLLVDDNPDDCNFLLDEADLGDFSSSQVIEVYEKIEVNQGLLVSTRQVPETFFHQLHPSETVKVYLNPVKLNHFPIAKVLASTTKPKDIHLSDKFKATKPCRKRDNPVISLIAVIFTYFLHFGQHCDRSVKGWNGIETRDYDEEQKVGFVGRMVGSSSVVVNKLWHCLSFALAISTIWMQDQMYSMITGGPIYSLIPVRPVKSRGSMPCKI</sequence>